<sequence>MELVSFLGKSDTLFDFSLVEDFAPKSCLAKMLSGLLESTFLVSGNADLLVPSVLSTNSPSTLPRELGSILLPFTSPRMFSWISSSKTWLTCDPRSFGTLVGI</sequence>
<evidence type="ECO:0000313" key="1">
    <source>
        <dbReference type="EMBL" id="ABJ17032.1"/>
    </source>
</evidence>
<organism evidence="1">
    <name type="scientific">Drosophila melanogaster</name>
    <name type="common">Fruit fly</name>
    <dbReference type="NCBI Taxonomy" id="7227"/>
    <lineage>
        <taxon>Eukaryota</taxon>
        <taxon>Metazoa</taxon>
        <taxon>Ecdysozoa</taxon>
        <taxon>Arthropoda</taxon>
        <taxon>Hexapoda</taxon>
        <taxon>Insecta</taxon>
        <taxon>Pterygota</taxon>
        <taxon>Neoptera</taxon>
        <taxon>Endopterygota</taxon>
        <taxon>Diptera</taxon>
        <taxon>Brachycera</taxon>
        <taxon>Muscomorpha</taxon>
        <taxon>Ephydroidea</taxon>
        <taxon>Drosophilidae</taxon>
        <taxon>Drosophila</taxon>
        <taxon>Sophophora</taxon>
    </lineage>
</organism>
<name>Q058W9_DROME</name>
<dbReference type="AlphaFoldDB" id="Q058W9"/>
<dbReference type="EMBL" id="BT029099">
    <property type="protein sequence ID" value="ABJ17032.1"/>
    <property type="molecule type" value="mRNA"/>
</dbReference>
<proteinExistence type="evidence at transcript level"/>
<reference evidence="1" key="1">
    <citation type="submission" date="2006-10" db="EMBL/GenBank/DDBJ databases">
        <authorList>
            <person name="Stapleton M."/>
            <person name="Carlson J."/>
            <person name="Frise E."/>
            <person name="Kapadia B."/>
            <person name="Park S."/>
            <person name="Wan K."/>
            <person name="Yu C."/>
            <person name="Celniker S."/>
        </authorList>
    </citation>
    <scope>NUCLEOTIDE SEQUENCE</scope>
</reference>
<accession>Q058W9</accession>
<protein>
    <submittedName>
        <fullName evidence="1">IP14167p</fullName>
    </submittedName>
</protein>